<comment type="caution">
    <text evidence="1">The sequence shown here is derived from an EMBL/GenBank/DDBJ whole genome shotgun (WGS) entry which is preliminary data.</text>
</comment>
<proteinExistence type="predicted"/>
<accession>A0AA40EPR9</accession>
<dbReference type="AlphaFoldDB" id="A0AA40EPR9"/>
<keyword evidence="2" id="KW-1185">Reference proteome</keyword>
<dbReference type="EMBL" id="JAUKUD010000005">
    <property type="protein sequence ID" value="KAK0743245.1"/>
    <property type="molecule type" value="Genomic_DNA"/>
</dbReference>
<dbReference type="Proteomes" id="UP001172155">
    <property type="component" value="Unassembled WGS sequence"/>
</dbReference>
<reference evidence="1" key="1">
    <citation type="submission" date="2023-06" db="EMBL/GenBank/DDBJ databases">
        <title>Genome-scale phylogeny and comparative genomics of the fungal order Sordariales.</title>
        <authorList>
            <consortium name="Lawrence Berkeley National Laboratory"/>
            <person name="Hensen N."/>
            <person name="Bonometti L."/>
            <person name="Westerberg I."/>
            <person name="Brannstrom I.O."/>
            <person name="Guillou S."/>
            <person name="Cros-Aarteil S."/>
            <person name="Calhoun S."/>
            <person name="Haridas S."/>
            <person name="Kuo A."/>
            <person name="Mondo S."/>
            <person name="Pangilinan J."/>
            <person name="Riley R."/>
            <person name="LaButti K."/>
            <person name="Andreopoulos B."/>
            <person name="Lipzen A."/>
            <person name="Chen C."/>
            <person name="Yanf M."/>
            <person name="Daum C."/>
            <person name="Ng V."/>
            <person name="Clum A."/>
            <person name="Steindorff A."/>
            <person name="Ohm R."/>
            <person name="Martin F."/>
            <person name="Silar P."/>
            <person name="Natvig D."/>
            <person name="Lalanne C."/>
            <person name="Gautier V."/>
            <person name="Ament-velasquez S.L."/>
            <person name="Kruys A."/>
            <person name="Hutchinson M.I."/>
            <person name="Powell A.J."/>
            <person name="Barry K."/>
            <person name="Miller A.N."/>
            <person name="Grigoriev I.V."/>
            <person name="Debuchy R."/>
            <person name="Gladieux P."/>
            <person name="Thoren M.H."/>
            <person name="Johannesson H."/>
        </authorList>
    </citation>
    <scope>NUCLEOTIDE SEQUENCE</scope>
    <source>
        <strain evidence="1">SMH3187-1</strain>
    </source>
</reference>
<sequence length="178" mass="19499">MVRTRLRLARRRHRSPPTLWKIGLPIEGLPTIPVQVPNTFSDDPGTLIGRYTLLVTFPRPEADMPTVMSSFLQGPVCPVAGPGSQTPASPSMAGGASMLTARENQIICRDLQIVGSPSQNARAPCSPRGGRWGDDFLGYVCMRPGPLVKYVFPERRVRRWGLGWAAYFNLAGRVDDPG</sequence>
<gene>
    <name evidence="1" type="ORF">B0T18DRAFT_179622</name>
</gene>
<organism evidence="1 2">
    <name type="scientific">Schizothecium vesticola</name>
    <dbReference type="NCBI Taxonomy" id="314040"/>
    <lineage>
        <taxon>Eukaryota</taxon>
        <taxon>Fungi</taxon>
        <taxon>Dikarya</taxon>
        <taxon>Ascomycota</taxon>
        <taxon>Pezizomycotina</taxon>
        <taxon>Sordariomycetes</taxon>
        <taxon>Sordariomycetidae</taxon>
        <taxon>Sordariales</taxon>
        <taxon>Schizotheciaceae</taxon>
        <taxon>Schizothecium</taxon>
    </lineage>
</organism>
<name>A0AA40EPR9_9PEZI</name>
<evidence type="ECO:0000313" key="1">
    <source>
        <dbReference type="EMBL" id="KAK0743245.1"/>
    </source>
</evidence>
<evidence type="ECO:0000313" key="2">
    <source>
        <dbReference type="Proteomes" id="UP001172155"/>
    </source>
</evidence>
<protein>
    <submittedName>
        <fullName evidence="1">Uncharacterized protein</fullName>
    </submittedName>
</protein>